<dbReference type="EMBL" id="CP070393">
    <property type="protein sequence ID" value="QRZ99119.1"/>
    <property type="molecule type" value="Genomic_DNA"/>
</dbReference>
<sequence>MTAVYRGMNPQGTGTLSDSEHLKNSVRDILTTPPGSRVMRREYGSLLPDLIDEPMNDTTRLQCMSATVTALARHEPRIALQNVDVNWRAGGRAVVTLSGIITETMQNITFSITLRE</sequence>
<organism evidence="6 8">
    <name type="scientific">Escherichia coli</name>
    <dbReference type="NCBI Taxonomy" id="562"/>
    <lineage>
        <taxon>Bacteria</taxon>
        <taxon>Pseudomonadati</taxon>
        <taxon>Pseudomonadota</taxon>
        <taxon>Gammaproteobacteria</taxon>
        <taxon>Enterobacterales</taxon>
        <taxon>Enterobacteriaceae</taxon>
        <taxon>Escherichia</taxon>
    </lineage>
</organism>
<evidence type="ECO:0000313" key="2">
    <source>
        <dbReference type="EMBL" id="EFH3671964.1"/>
    </source>
</evidence>
<feature type="domain" description="IraD/Gp25-like" evidence="1">
    <location>
        <begin position="18"/>
        <end position="86"/>
    </location>
</feature>
<evidence type="ECO:0000313" key="9">
    <source>
        <dbReference type="Proteomes" id="UP000272336"/>
    </source>
</evidence>
<name>A0A0D8WCN4_ECOLX</name>
<dbReference type="SUPFAM" id="SSF160719">
    <property type="entry name" value="gpW/gp25-like"/>
    <property type="match status" value="1"/>
</dbReference>
<dbReference type="Proteomes" id="UP000534496">
    <property type="component" value="Unassembled WGS sequence"/>
</dbReference>
<dbReference type="EMBL" id="AASVQO010000001">
    <property type="protein sequence ID" value="EFH3671964.1"/>
    <property type="molecule type" value="Genomic_DNA"/>
</dbReference>
<protein>
    <submittedName>
        <fullName evidence="6">Baseplate assembly protein</fullName>
    </submittedName>
    <submittedName>
        <fullName evidence="5">GPW/gp25 family protein</fullName>
    </submittedName>
</protein>
<reference evidence="3 9" key="3">
    <citation type="submission" date="2018-10" db="EMBL/GenBank/DDBJ databases">
        <authorList>
            <consortium name="NARMS: The National Antimicrobial Resistance Monitoring System"/>
        </authorList>
    </citation>
    <scope>NUCLEOTIDE SEQUENCE [LARGE SCALE GENOMIC DNA]</scope>
    <source>
        <strain evidence="3 9">CVM N17EC0060</strain>
        <strain evidence="2 10">CVM N19EC0189</strain>
    </source>
</reference>
<dbReference type="Proteomes" id="UP000272336">
    <property type="component" value="Unassembled WGS sequence"/>
</dbReference>
<dbReference type="Gene3D" id="3.10.450.40">
    <property type="match status" value="1"/>
</dbReference>
<dbReference type="Pfam" id="PF04965">
    <property type="entry name" value="GPW_gp25"/>
    <property type="match status" value="1"/>
</dbReference>
<evidence type="ECO:0000313" key="6">
    <source>
        <dbReference type="EMBL" id="RDA44254.1"/>
    </source>
</evidence>
<evidence type="ECO:0000313" key="3">
    <source>
        <dbReference type="EMBL" id="MGE13594.1"/>
    </source>
</evidence>
<dbReference type="EMBL" id="RNLZ01000011">
    <property type="protein sequence ID" value="MGE13594.1"/>
    <property type="molecule type" value="Genomic_DNA"/>
</dbReference>
<evidence type="ECO:0000313" key="5">
    <source>
        <dbReference type="EMBL" id="QRZ99119.1"/>
    </source>
</evidence>
<evidence type="ECO:0000259" key="1">
    <source>
        <dbReference type="Pfam" id="PF04965"/>
    </source>
</evidence>
<evidence type="ECO:0000313" key="7">
    <source>
        <dbReference type="Proteomes" id="UP000236598"/>
    </source>
</evidence>
<reference evidence="4 7" key="1">
    <citation type="submission" date="2018-01" db="EMBL/GenBank/DDBJ databases">
        <title>Draft Genomic Sequencing Of Potential Extraintestinal Pathogenic Escherichia coli B8S18 Isolated From Retail Chicken Skin.</title>
        <authorList>
            <person name="Xu A."/>
            <person name="Tilman S."/>
            <person name="Wisser-Parker K."/>
            <person name="Sheen S."/>
            <person name="Sommers C."/>
        </authorList>
    </citation>
    <scope>NUCLEOTIDE SEQUENCE [LARGE SCALE GENOMIC DNA]</scope>
    <source>
        <strain evidence="4 7">B8S18Com</strain>
    </source>
</reference>
<dbReference type="Proteomes" id="UP000663166">
    <property type="component" value="Chromosome"/>
</dbReference>
<evidence type="ECO:0000313" key="4">
    <source>
        <dbReference type="EMBL" id="PNY69658.1"/>
    </source>
</evidence>
<dbReference type="EMBL" id="QOGZ01000001">
    <property type="protein sequence ID" value="RDA44254.1"/>
    <property type="molecule type" value="Genomic_DNA"/>
</dbReference>
<dbReference type="EMBL" id="PPHQ01000001">
    <property type="protein sequence ID" value="PNY69658.1"/>
    <property type="molecule type" value="Genomic_DNA"/>
</dbReference>
<reference evidence="5" key="4">
    <citation type="submission" date="2021-02" db="EMBL/GenBank/DDBJ databases">
        <title>Co-localization of colistin and carbapenem -resistance genes on a novel transferable IncHI2 plasmid in Escherichia coli from chicken-origin.</title>
        <authorList>
            <person name="Hoffmann M."/>
            <person name="Balkey M."/>
            <person name="Ronco T."/>
            <person name="Hendriksen R.S."/>
        </authorList>
    </citation>
    <scope>NUCLEOTIDE SEQUENCE</scope>
    <source>
        <strain evidence="5">CFSAN083829</strain>
    </source>
</reference>
<dbReference type="AlphaFoldDB" id="A0A0D8WCN4"/>
<proteinExistence type="predicted"/>
<dbReference type="InterPro" id="IPR007048">
    <property type="entry name" value="IraD/Gp25-like"/>
</dbReference>
<evidence type="ECO:0000313" key="8">
    <source>
        <dbReference type="Proteomes" id="UP000253687"/>
    </source>
</evidence>
<gene>
    <name evidence="4" type="ORF">C2M16_00935</name>
    <name evidence="3" type="ORF">D9D43_08310</name>
    <name evidence="6" type="ORF">DTL43_00720</name>
    <name evidence="2" type="ORF">F9461_01830</name>
    <name evidence="5" type="ORF">JNP96_09235</name>
</gene>
<dbReference type="Proteomes" id="UP000253687">
    <property type="component" value="Unassembled WGS sequence"/>
</dbReference>
<reference evidence="6 8" key="2">
    <citation type="submission" date="2018-07" db="EMBL/GenBank/DDBJ databases">
        <title>Whole Genome Sequence Analysis of Avian Pathogenic E. coli - An Australian Perspective.</title>
        <authorList>
            <person name="Cummins M.L."/>
            <person name="Reid C.J."/>
            <person name="Roy Chowdhury P."/>
            <person name="Bushell R."/>
            <person name="Esbert N."/>
            <person name="Tivendale K.A."/>
            <person name="Noormohammadi A.H."/>
            <person name="Islam S."/>
            <person name="Marenda M.S."/>
            <person name="Browning G.F."/>
            <person name="Markham P.F."/>
            <person name="Djordjevic S.P."/>
        </authorList>
    </citation>
    <scope>NUCLEOTIDE SEQUENCE [LARGE SCALE GENOMIC DNA]</scope>
    <source>
        <strain evidence="6 8">AVC211</strain>
    </source>
</reference>
<evidence type="ECO:0000313" key="10">
    <source>
        <dbReference type="Proteomes" id="UP000534496"/>
    </source>
</evidence>
<accession>A0A0D8WCN4</accession>
<dbReference type="Proteomes" id="UP000236598">
    <property type="component" value="Unassembled WGS sequence"/>
</dbReference>
<dbReference type="RefSeq" id="WP_001354617.1">
    <property type="nucleotide sequence ID" value="NZ_BFIP01000112.1"/>
</dbReference>